<dbReference type="InterPro" id="IPR000673">
    <property type="entry name" value="Sig_transdc_resp-reg_Me-estase"/>
</dbReference>
<dbReference type="RefSeq" id="WP_092233442.1">
    <property type="nucleotide sequence ID" value="NZ_FNLL01000005.1"/>
</dbReference>
<dbReference type="CDD" id="cd17541">
    <property type="entry name" value="REC_CheB-like"/>
    <property type="match status" value="1"/>
</dbReference>
<evidence type="ECO:0000313" key="11">
    <source>
        <dbReference type="Proteomes" id="UP000199608"/>
    </source>
</evidence>
<dbReference type="PIRSF" id="PIRSF000876">
    <property type="entry name" value="RR_chemtxs_CheB"/>
    <property type="match status" value="1"/>
</dbReference>
<dbReference type="Pfam" id="PF01339">
    <property type="entry name" value="CheB_methylest"/>
    <property type="match status" value="1"/>
</dbReference>
<dbReference type="PANTHER" id="PTHR42872:SF6">
    <property type="entry name" value="PROTEIN-GLUTAMATE METHYLESTERASE_PROTEIN-GLUTAMINE GLUTAMINASE"/>
    <property type="match status" value="1"/>
</dbReference>
<comment type="PTM">
    <text evidence="5">Phosphorylated by CheA. Phosphorylation of the N-terminal regulatory domain activates the methylesterase activity.</text>
</comment>
<evidence type="ECO:0000259" key="8">
    <source>
        <dbReference type="PROSITE" id="PS50110"/>
    </source>
</evidence>
<feature type="active site" evidence="5 6">
    <location>
        <position position="290"/>
    </location>
</feature>
<evidence type="ECO:0000256" key="3">
    <source>
        <dbReference type="ARBA" id="ARBA00022801"/>
    </source>
</evidence>
<dbReference type="GO" id="GO:0005737">
    <property type="term" value="C:cytoplasm"/>
    <property type="evidence" value="ECO:0007669"/>
    <property type="project" value="UniProtKB-SubCell"/>
</dbReference>
<evidence type="ECO:0000256" key="4">
    <source>
        <dbReference type="ARBA" id="ARBA00048267"/>
    </source>
</evidence>
<dbReference type="EC" id="3.1.1.61" evidence="5"/>
<name>A0A1H2GFQ8_9BACT</name>
<dbReference type="EC" id="3.5.1.44" evidence="5"/>
<accession>A0A1H2GFQ8</accession>
<dbReference type="InterPro" id="IPR001789">
    <property type="entry name" value="Sig_transdc_resp-reg_receiver"/>
</dbReference>
<dbReference type="SMART" id="SM00448">
    <property type="entry name" value="REC"/>
    <property type="match status" value="1"/>
</dbReference>
<comment type="catalytic activity">
    <reaction evidence="4 5">
        <text>[protein]-L-glutamate 5-O-methyl ester + H2O = L-glutamyl-[protein] + methanol + H(+)</text>
        <dbReference type="Rhea" id="RHEA:23236"/>
        <dbReference type="Rhea" id="RHEA-COMP:10208"/>
        <dbReference type="Rhea" id="RHEA-COMP:10311"/>
        <dbReference type="ChEBI" id="CHEBI:15377"/>
        <dbReference type="ChEBI" id="CHEBI:15378"/>
        <dbReference type="ChEBI" id="CHEBI:17790"/>
        <dbReference type="ChEBI" id="CHEBI:29973"/>
        <dbReference type="ChEBI" id="CHEBI:82795"/>
        <dbReference type="EC" id="3.1.1.61"/>
    </reaction>
</comment>
<feature type="domain" description="Response regulatory" evidence="8">
    <location>
        <begin position="6"/>
        <end position="123"/>
    </location>
</feature>
<keyword evidence="1 5" id="KW-0963">Cytoplasm</keyword>
<dbReference type="Gene3D" id="3.40.50.180">
    <property type="entry name" value="Methylesterase CheB, C-terminal domain"/>
    <property type="match status" value="1"/>
</dbReference>
<dbReference type="HAMAP" id="MF_00099">
    <property type="entry name" value="CheB_chemtxs"/>
    <property type="match status" value="1"/>
</dbReference>
<gene>
    <name evidence="5" type="primary">cheB</name>
    <name evidence="10" type="ORF">SAMN04487931_105171</name>
</gene>
<keyword evidence="11" id="KW-1185">Reference proteome</keyword>
<dbReference type="NCBIfam" id="NF001965">
    <property type="entry name" value="PRK00742.1"/>
    <property type="match status" value="1"/>
</dbReference>
<dbReference type="InterPro" id="IPR011006">
    <property type="entry name" value="CheY-like_superfamily"/>
</dbReference>
<dbReference type="GO" id="GO:0006935">
    <property type="term" value="P:chemotaxis"/>
    <property type="evidence" value="ECO:0007669"/>
    <property type="project" value="UniProtKB-UniRule"/>
</dbReference>
<organism evidence="10 11">
    <name type="scientific">Desulfobacula phenolica</name>
    <dbReference type="NCBI Taxonomy" id="90732"/>
    <lineage>
        <taxon>Bacteria</taxon>
        <taxon>Pseudomonadati</taxon>
        <taxon>Thermodesulfobacteriota</taxon>
        <taxon>Desulfobacteria</taxon>
        <taxon>Desulfobacterales</taxon>
        <taxon>Desulfobacteraceae</taxon>
        <taxon>Desulfobacula</taxon>
    </lineage>
</organism>
<evidence type="ECO:0000256" key="5">
    <source>
        <dbReference type="HAMAP-Rule" id="MF_00099"/>
    </source>
</evidence>
<comment type="similarity">
    <text evidence="5">Belongs to the CheB family.</text>
</comment>
<feature type="active site" evidence="5 6">
    <location>
        <position position="168"/>
    </location>
</feature>
<evidence type="ECO:0000256" key="1">
    <source>
        <dbReference type="ARBA" id="ARBA00022490"/>
    </source>
</evidence>
<dbReference type="GO" id="GO:0000156">
    <property type="term" value="F:phosphorelay response regulator activity"/>
    <property type="evidence" value="ECO:0007669"/>
    <property type="project" value="InterPro"/>
</dbReference>
<dbReference type="Proteomes" id="UP000199608">
    <property type="component" value="Unassembled WGS sequence"/>
</dbReference>
<comment type="subcellular location">
    <subcellularLocation>
        <location evidence="5">Cytoplasm</location>
    </subcellularLocation>
</comment>
<evidence type="ECO:0000313" key="10">
    <source>
        <dbReference type="EMBL" id="SDU18241.1"/>
    </source>
</evidence>
<keyword evidence="5 7" id="KW-0597">Phosphoprotein</keyword>
<dbReference type="PANTHER" id="PTHR42872">
    <property type="entry name" value="PROTEIN-GLUTAMATE METHYLESTERASE/PROTEIN-GLUTAMINE GLUTAMINASE"/>
    <property type="match status" value="1"/>
</dbReference>
<comment type="domain">
    <text evidence="5">Contains a C-terminal catalytic domain, and an N-terminal region which modulates catalytic activity.</text>
</comment>
<reference evidence="11" key="1">
    <citation type="submission" date="2016-10" db="EMBL/GenBank/DDBJ databases">
        <authorList>
            <person name="Varghese N."/>
            <person name="Submissions S."/>
        </authorList>
    </citation>
    <scope>NUCLEOTIDE SEQUENCE [LARGE SCALE GENOMIC DNA]</scope>
    <source>
        <strain evidence="11">DSM 3384</strain>
    </source>
</reference>
<feature type="active site" evidence="5 6">
    <location>
        <position position="194"/>
    </location>
</feature>
<dbReference type="SUPFAM" id="SSF52738">
    <property type="entry name" value="Methylesterase CheB, C-terminal domain"/>
    <property type="match status" value="1"/>
</dbReference>
<dbReference type="AlphaFoldDB" id="A0A1H2GFQ8"/>
<dbReference type="Gene3D" id="3.40.50.2300">
    <property type="match status" value="1"/>
</dbReference>
<dbReference type="Pfam" id="PF00072">
    <property type="entry name" value="Response_reg"/>
    <property type="match status" value="1"/>
</dbReference>
<dbReference type="NCBIfam" id="NF009206">
    <property type="entry name" value="PRK12555.1"/>
    <property type="match status" value="1"/>
</dbReference>
<dbReference type="InterPro" id="IPR035909">
    <property type="entry name" value="CheB_C"/>
</dbReference>
<dbReference type="PROSITE" id="PS50122">
    <property type="entry name" value="CHEB"/>
    <property type="match status" value="1"/>
</dbReference>
<dbReference type="GO" id="GO:0050568">
    <property type="term" value="F:protein-glutamine glutaminase activity"/>
    <property type="evidence" value="ECO:0007669"/>
    <property type="project" value="UniProtKB-UniRule"/>
</dbReference>
<proteinExistence type="inferred from homology"/>
<evidence type="ECO:0000256" key="6">
    <source>
        <dbReference type="PROSITE-ProRule" id="PRU00050"/>
    </source>
</evidence>
<dbReference type="SUPFAM" id="SSF52172">
    <property type="entry name" value="CheY-like"/>
    <property type="match status" value="1"/>
</dbReference>
<dbReference type="EMBL" id="FNLL01000005">
    <property type="protein sequence ID" value="SDU18241.1"/>
    <property type="molecule type" value="Genomic_DNA"/>
</dbReference>
<protein>
    <recommendedName>
        <fullName evidence="5">Protein-glutamate methylesterase/protein-glutamine glutaminase</fullName>
        <ecNumber evidence="5">3.1.1.61</ecNumber>
        <ecNumber evidence="5">3.5.1.44</ecNumber>
    </recommendedName>
</protein>
<evidence type="ECO:0000256" key="2">
    <source>
        <dbReference type="ARBA" id="ARBA00022500"/>
    </source>
</evidence>
<keyword evidence="3 5" id="KW-0378">Hydrolase</keyword>
<evidence type="ECO:0000259" key="9">
    <source>
        <dbReference type="PROSITE" id="PS50122"/>
    </source>
</evidence>
<dbReference type="CDD" id="cd16432">
    <property type="entry name" value="CheB_Rec"/>
    <property type="match status" value="1"/>
</dbReference>
<feature type="modified residue" description="4-aspartylphosphate" evidence="5 7">
    <location>
        <position position="57"/>
    </location>
</feature>
<sequence>MLHDIKVLIVDDSAVVRKVFSEQLSKQKGITVIGTAPDPYVARDKIVKLKPDVITLDIEMPRMDGITFLRKLMKYYPIPVIIVSSLTTKGSKLAFEALSLGALEVISKPSAAYSVGDMSLQLAEKIRAISRVRVMPSEAKKIENAPLGAIESKALSVTTNKIVAIGASTGGTEAIKKVLTRLPQNFPGIVVVQHMPARFTTSFAERLDELCQMNVVEAKNGDTVINGRVLIAPGNYHMIFKRSGARYYVEIKKGPLVHYQRPAVDVLFKSVARYAGANALGIILTGMGKDGAAGMLEMKKAGAINIAQDEKSSVVFGMPKEAIKIGAVDHVHDINTIAGKAISLLERL</sequence>
<evidence type="ECO:0000256" key="7">
    <source>
        <dbReference type="PROSITE-ProRule" id="PRU00169"/>
    </source>
</evidence>
<comment type="function">
    <text evidence="5">Involved in chemotaxis. Part of a chemotaxis signal transduction system that modulates chemotaxis in response to various stimuli. Catalyzes the demethylation of specific methylglutamate residues introduced into the chemoreceptors (methyl-accepting chemotaxis proteins or MCP) by CheR. Also mediates the irreversible deamidation of specific glutamine residues to glutamic acid.</text>
</comment>
<keyword evidence="2 5" id="KW-0145">Chemotaxis</keyword>
<dbReference type="GO" id="GO:0008984">
    <property type="term" value="F:protein-glutamate methylesterase activity"/>
    <property type="evidence" value="ECO:0007669"/>
    <property type="project" value="UniProtKB-UniRule"/>
</dbReference>
<dbReference type="InterPro" id="IPR008248">
    <property type="entry name" value="CheB-like"/>
</dbReference>
<feature type="domain" description="CheB-type methylesterase" evidence="9">
    <location>
        <begin position="156"/>
        <end position="348"/>
    </location>
</feature>
<dbReference type="PROSITE" id="PS50110">
    <property type="entry name" value="RESPONSE_REGULATORY"/>
    <property type="match status" value="1"/>
</dbReference>
<comment type="catalytic activity">
    <reaction evidence="5">
        <text>L-glutaminyl-[protein] + H2O = L-glutamyl-[protein] + NH4(+)</text>
        <dbReference type="Rhea" id="RHEA:16441"/>
        <dbReference type="Rhea" id="RHEA-COMP:10207"/>
        <dbReference type="Rhea" id="RHEA-COMP:10208"/>
        <dbReference type="ChEBI" id="CHEBI:15377"/>
        <dbReference type="ChEBI" id="CHEBI:28938"/>
        <dbReference type="ChEBI" id="CHEBI:29973"/>
        <dbReference type="ChEBI" id="CHEBI:30011"/>
        <dbReference type="EC" id="3.5.1.44"/>
    </reaction>
</comment>